<dbReference type="PROSITE" id="PS01218">
    <property type="entry name" value="TATC"/>
    <property type="match status" value="1"/>
</dbReference>
<dbReference type="NCBIfam" id="TIGR00945">
    <property type="entry name" value="tatC"/>
    <property type="match status" value="1"/>
</dbReference>
<dbReference type="GO" id="GO:0043953">
    <property type="term" value="P:protein transport by the Tat complex"/>
    <property type="evidence" value="ECO:0007669"/>
    <property type="project" value="UniProtKB-UniRule"/>
</dbReference>
<keyword evidence="5" id="KW-0811">Translocation</keyword>
<comment type="subcellular location">
    <subcellularLocation>
        <location evidence="5">Cell membrane</location>
        <topology evidence="5">Multi-pass membrane protein</topology>
    </subcellularLocation>
    <subcellularLocation>
        <location evidence="1">Membrane</location>
        <topology evidence="1">Multi-pass membrane protein</topology>
    </subcellularLocation>
</comment>
<dbReference type="PANTHER" id="PTHR30371:SF0">
    <property type="entry name" value="SEC-INDEPENDENT PROTEIN TRANSLOCASE PROTEIN TATC, CHLOROPLASTIC-RELATED"/>
    <property type="match status" value="1"/>
</dbReference>
<evidence type="ECO:0000313" key="7">
    <source>
        <dbReference type="Proteomes" id="UP000540989"/>
    </source>
</evidence>
<comment type="caution">
    <text evidence="6">The sequence shown here is derived from an EMBL/GenBank/DDBJ whole genome shotgun (WGS) entry which is preliminary data.</text>
</comment>
<evidence type="ECO:0000256" key="2">
    <source>
        <dbReference type="ARBA" id="ARBA00022692"/>
    </source>
</evidence>
<dbReference type="PRINTS" id="PR01840">
    <property type="entry name" value="TATCFAMILY"/>
</dbReference>
<dbReference type="Proteomes" id="UP000540989">
    <property type="component" value="Unassembled WGS sequence"/>
</dbReference>
<organism evidence="6 7">
    <name type="scientific">Granulicella aggregans</name>
    <dbReference type="NCBI Taxonomy" id="474949"/>
    <lineage>
        <taxon>Bacteria</taxon>
        <taxon>Pseudomonadati</taxon>
        <taxon>Acidobacteriota</taxon>
        <taxon>Terriglobia</taxon>
        <taxon>Terriglobales</taxon>
        <taxon>Acidobacteriaceae</taxon>
        <taxon>Granulicella</taxon>
    </lineage>
</organism>
<feature type="transmembrane region" description="Helical" evidence="5">
    <location>
        <begin position="118"/>
        <end position="137"/>
    </location>
</feature>
<dbReference type="GO" id="GO:0009977">
    <property type="term" value="F:proton motive force dependent protein transmembrane transporter activity"/>
    <property type="evidence" value="ECO:0007669"/>
    <property type="project" value="TreeGrafter"/>
</dbReference>
<keyword evidence="5" id="KW-0653">Protein transport</keyword>
<dbReference type="PANTHER" id="PTHR30371">
    <property type="entry name" value="SEC-INDEPENDENT PROTEIN TRANSLOCASE PROTEIN TATC"/>
    <property type="match status" value="1"/>
</dbReference>
<keyword evidence="4 5" id="KW-0472">Membrane</keyword>
<feature type="transmembrane region" description="Helical" evidence="5">
    <location>
        <begin position="34"/>
        <end position="52"/>
    </location>
</feature>
<dbReference type="GO" id="GO:0033281">
    <property type="term" value="C:TAT protein transport complex"/>
    <property type="evidence" value="ECO:0007669"/>
    <property type="project" value="UniProtKB-UniRule"/>
</dbReference>
<dbReference type="GO" id="GO:0065002">
    <property type="term" value="P:intracellular protein transmembrane transport"/>
    <property type="evidence" value="ECO:0007669"/>
    <property type="project" value="TreeGrafter"/>
</dbReference>
<accession>A0A7W7Z9D7</accession>
<name>A0A7W7Z9D7_9BACT</name>
<dbReference type="EMBL" id="JACHIP010000001">
    <property type="protein sequence ID" value="MBB5055764.1"/>
    <property type="molecule type" value="Genomic_DNA"/>
</dbReference>
<dbReference type="Pfam" id="PF00902">
    <property type="entry name" value="TatC"/>
    <property type="match status" value="1"/>
</dbReference>
<feature type="transmembrane region" description="Helical" evidence="5">
    <location>
        <begin position="224"/>
        <end position="248"/>
    </location>
</feature>
<dbReference type="InterPro" id="IPR019820">
    <property type="entry name" value="Sec-indep_translocase_CS"/>
</dbReference>
<evidence type="ECO:0000256" key="1">
    <source>
        <dbReference type="ARBA" id="ARBA00004141"/>
    </source>
</evidence>
<keyword evidence="2 5" id="KW-0812">Transmembrane</keyword>
<sequence>MADLIDKARTAVTDRVDLPGMTLMEHLDELRKRIIHSVIYLLIGFCIAYAFHERLYGIVQAPLDQLHIKLNFTHPTDGLNLYLKTSMYGGAILASPFILYQLWLFISPGLYRHEQKYIVPFMGTTVTLFLGGAWFGYHFVLPGMLKVLIVDFGRKFNPIITIEDYTGFFLAIVLALGVTFELPVLMFFLALFGIVDGKFLLKHIRYAILLIFLVAAIICPSPDPIYMCLFALPMLVLYMVGVVAAFIVNPTKKKETPKAA</sequence>
<dbReference type="HAMAP" id="MF_00902">
    <property type="entry name" value="TatC"/>
    <property type="match status" value="1"/>
</dbReference>
<dbReference type="InterPro" id="IPR002033">
    <property type="entry name" value="TatC"/>
</dbReference>
<feature type="transmembrane region" description="Helical" evidence="5">
    <location>
        <begin position="87"/>
        <end position="106"/>
    </location>
</feature>
<keyword evidence="3 5" id="KW-1133">Transmembrane helix</keyword>
<comment type="similarity">
    <text evidence="5">Belongs to the TatC family.</text>
</comment>
<evidence type="ECO:0000256" key="5">
    <source>
        <dbReference type="HAMAP-Rule" id="MF_00902"/>
    </source>
</evidence>
<keyword evidence="5" id="KW-0813">Transport</keyword>
<dbReference type="RefSeq" id="WP_184213512.1">
    <property type="nucleotide sequence ID" value="NZ_JACHIP010000001.1"/>
</dbReference>
<proteinExistence type="inferred from homology"/>
<keyword evidence="5" id="KW-1003">Cell membrane</keyword>
<evidence type="ECO:0000313" key="6">
    <source>
        <dbReference type="EMBL" id="MBB5055764.1"/>
    </source>
</evidence>
<comment type="function">
    <text evidence="5">Part of the twin-arginine translocation (Tat) system that transports large folded proteins containing a characteristic twin-arginine motif in their signal peptide across membranes.</text>
</comment>
<feature type="transmembrane region" description="Helical" evidence="5">
    <location>
        <begin position="199"/>
        <end position="218"/>
    </location>
</feature>
<reference evidence="6 7" key="1">
    <citation type="submission" date="2020-08" db="EMBL/GenBank/DDBJ databases">
        <title>Genomic Encyclopedia of Type Strains, Phase IV (KMG-V): Genome sequencing to study the core and pangenomes of soil and plant-associated prokaryotes.</title>
        <authorList>
            <person name="Whitman W."/>
        </authorList>
    </citation>
    <scope>NUCLEOTIDE SEQUENCE [LARGE SCALE GENOMIC DNA]</scope>
    <source>
        <strain evidence="6 7">M8UP14</strain>
    </source>
</reference>
<dbReference type="AlphaFoldDB" id="A0A7W7Z9D7"/>
<evidence type="ECO:0000256" key="3">
    <source>
        <dbReference type="ARBA" id="ARBA00022989"/>
    </source>
</evidence>
<protein>
    <recommendedName>
        <fullName evidence="5">Sec-independent protein translocase protein TatC</fullName>
    </recommendedName>
</protein>
<evidence type="ECO:0000256" key="4">
    <source>
        <dbReference type="ARBA" id="ARBA00023136"/>
    </source>
</evidence>
<gene>
    <name evidence="5" type="primary">tatC</name>
    <name evidence="6" type="ORF">HDF16_000433</name>
</gene>
<comment type="subunit">
    <text evidence="5">Forms a complex with TatA.</text>
</comment>
<feature type="transmembrane region" description="Helical" evidence="5">
    <location>
        <begin position="168"/>
        <end position="192"/>
    </location>
</feature>
<keyword evidence="7" id="KW-1185">Reference proteome</keyword>